<reference evidence="12 13" key="1">
    <citation type="journal article" date="2011" name="Stand. Genomic Sci.">
        <title>Draft genome sequence of Caminibacter mediatlanticus strain TB-2, an epsilonproteobacterium isolated from a deep-sea hydrothermal vent.</title>
        <authorList>
            <person name="Giovannelli D."/>
            <person name="Ferriera S."/>
            <person name="Johnson J."/>
            <person name="Kravitz S."/>
            <person name="Perez-Rodriguez I."/>
            <person name="Ricci J."/>
            <person name="O'Brien C."/>
            <person name="Voordeckers J.W."/>
            <person name="Bini E."/>
            <person name="Vetriani C."/>
        </authorList>
    </citation>
    <scope>NUCLEOTIDE SEQUENCE [LARGE SCALE GENOMIC DNA]</scope>
    <source>
        <strain evidence="12 13">TB-2</strain>
    </source>
</reference>
<dbReference type="PANTHER" id="PTHR11649">
    <property type="entry name" value="MSS1/TRME-RELATED GTP-BINDING PROTEIN"/>
    <property type="match status" value="1"/>
</dbReference>
<feature type="domain" description="EngB-type G" evidence="11">
    <location>
        <begin position="19"/>
        <end position="188"/>
    </location>
</feature>
<evidence type="ECO:0000256" key="8">
    <source>
        <dbReference type="ARBA" id="ARBA00023210"/>
    </source>
</evidence>
<dbReference type="SUPFAM" id="SSF52540">
    <property type="entry name" value="P-loop containing nucleoside triphosphate hydrolases"/>
    <property type="match status" value="1"/>
</dbReference>
<keyword evidence="5 10" id="KW-0547">Nucleotide-binding</keyword>
<evidence type="ECO:0000256" key="10">
    <source>
        <dbReference type="HAMAP-Rule" id="MF_00321"/>
    </source>
</evidence>
<dbReference type="CDD" id="cd01876">
    <property type="entry name" value="YihA_EngB"/>
    <property type="match status" value="1"/>
</dbReference>
<dbReference type="GO" id="GO:0005525">
    <property type="term" value="F:GTP binding"/>
    <property type="evidence" value="ECO:0007669"/>
    <property type="project" value="UniProtKB-UniRule"/>
</dbReference>
<accession>A0AAI9AI05</accession>
<dbReference type="GO" id="GO:0005829">
    <property type="term" value="C:cytosol"/>
    <property type="evidence" value="ECO:0007669"/>
    <property type="project" value="TreeGrafter"/>
</dbReference>
<keyword evidence="8 10" id="KW-0717">Septation</keyword>
<keyword evidence="7 10" id="KW-0342">GTP-binding</keyword>
<evidence type="ECO:0000256" key="5">
    <source>
        <dbReference type="ARBA" id="ARBA00022741"/>
    </source>
</evidence>
<evidence type="ECO:0000256" key="9">
    <source>
        <dbReference type="ARBA" id="ARBA00023306"/>
    </source>
</evidence>
<evidence type="ECO:0000256" key="1">
    <source>
        <dbReference type="ARBA" id="ARBA00001946"/>
    </source>
</evidence>
<dbReference type="GO" id="GO:0046872">
    <property type="term" value="F:metal ion binding"/>
    <property type="evidence" value="ECO:0007669"/>
    <property type="project" value="UniProtKB-KW"/>
</dbReference>
<protein>
    <recommendedName>
        <fullName evidence="10">Probable GTP-binding protein EngB</fullName>
    </recommendedName>
</protein>
<evidence type="ECO:0000256" key="7">
    <source>
        <dbReference type="ARBA" id="ARBA00023134"/>
    </source>
</evidence>
<dbReference type="NCBIfam" id="TIGR03598">
    <property type="entry name" value="GTPase_YsxC"/>
    <property type="match status" value="1"/>
</dbReference>
<dbReference type="PANTHER" id="PTHR11649:SF13">
    <property type="entry name" value="ENGB-TYPE G DOMAIN-CONTAINING PROTEIN"/>
    <property type="match status" value="1"/>
</dbReference>
<evidence type="ECO:0000256" key="3">
    <source>
        <dbReference type="ARBA" id="ARBA00022618"/>
    </source>
</evidence>
<dbReference type="Pfam" id="PF01926">
    <property type="entry name" value="MMR_HSR1"/>
    <property type="match status" value="1"/>
</dbReference>
<keyword evidence="6" id="KW-0460">Magnesium</keyword>
<dbReference type="GO" id="GO:0000917">
    <property type="term" value="P:division septum assembly"/>
    <property type="evidence" value="ECO:0007669"/>
    <property type="project" value="UniProtKB-KW"/>
</dbReference>
<evidence type="ECO:0000256" key="2">
    <source>
        <dbReference type="ARBA" id="ARBA00009638"/>
    </source>
</evidence>
<evidence type="ECO:0000256" key="4">
    <source>
        <dbReference type="ARBA" id="ARBA00022723"/>
    </source>
</evidence>
<dbReference type="HAMAP" id="MF_00321">
    <property type="entry name" value="GTPase_EngB"/>
    <property type="match status" value="1"/>
</dbReference>
<dbReference type="EMBL" id="ABCJ01000003">
    <property type="protein sequence ID" value="EDM23864.1"/>
    <property type="molecule type" value="Genomic_DNA"/>
</dbReference>
<comment type="similarity">
    <text evidence="2 10">Belongs to the TRAFAC class TrmE-Era-EngA-EngB-Septin-like GTPase superfamily. EngB GTPase family.</text>
</comment>
<organism evidence="12 13">
    <name type="scientific">Caminibacter mediatlanticus TB-2</name>
    <dbReference type="NCBI Taxonomy" id="391592"/>
    <lineage>
        <taxon>Bacteria</taxon>
        <taxon>Pseudomonadati</taxon>
        <taxon>Campylobacterota</taxon>
        <taxon>Epsilonproteobacteria</taxon>
        <taxon>Nautiliales</taxon>
        <taxon>Nautiliaceae</taxon>
        <taxon>Caminibacter</taxon>
    </lineage>
</organism>
<keyword evidence="3 10" id="KW-0132">Cell division</keyword>
<dbReference type="InterPro" id="IPR006073">
    <property type="entry name" value="GTP-bd"/>
</dbReference>
<keyword evidence="4" id="KW-0479">Metal-binding</keyword>
<name>A0AAI9AI05_9BACT</name>
<comment type="cofactor">
    <cofactor evidence="1">
        <name>Mg(2+)</name>
        <dbReference type="ChEBI" id="CHEBI:18420"/>
    </cofactor>
</comment>
<dbReference type="InterPro" id="IPR019987">
    <property type="entry name" value="GTP-bd_ribosome_bio_YsxC"/>
</dbReference>
<evidence type="ECO:0000313" key="12">
    <source>
        <dbReference type="EMBL" id="EDM23864.1"/>
    </source>
</evidence>
<evidence type="ECO:0000259" key="11">
    <source>
        <dbReference type="PROSITE" id="PS51706"/>
    </source>
</evidence>
<dbReference type="Proteomes" id="UP000003288">
    <property type="component" value="Unassembled WGS sequence"/>
</dbReference>
<dbReference type="InterPro" id="IPR027417">
    <property type="entry name" value="P-loop_NTPase"/>
</dbReference>
<evidence type="ECO:0000313" key="13">
    <source>
        <dbReference type="Proteomes" id="UP000003288"/>
    </source>
</evidence>
<dbReference type="InterPro" id="IPR030393">
    <property type="entry name" value="G_ENGB_dom"/>
</dbReference>
<keyword evidence="9 10" id="KW-0131">Cell cycle</keyword>
<dbReference type="RefSeq" id="WP_007474422.1">
    <property type="nucleotide sequence ID" value="NZ_ABCJ01000003.1"/>
</dbReference>
<comment type="function">
    <text evidence="10">Necessary for normal cell division and for the maintenance of normal septation.</text>
</comment>
<sequence>MKVKFIKSAPTIKEAIEPNFTEVALLGRSNVGKSSFLNTFTNQKIAKVSSTPGKTKLINFFEIEDKGKKYVLVDLPGFGYAKVSKSMLKDWGKNLDEFLKNRYNIKLFIHLRDARHPDLDIDNNVDEYLKSFLRKDQQILTVFTKIDKLKQSELAKLKQKYPEALFVSNLKKRGINKVKEKINEILWGNYENNQTNS</sequence>
<proteinExistence type="inferred from homology"/>
<dbReference type="AlphaFoldDB" id="A0AAI9AI05"/>
<evidence type="ECO:0000256" key="6">
    <source>
        <dbReference type="ARBA" id="ARBA00022842"/>
    </source>
</evidence>
<gene>
    <name evidence="10" type="primary">engB</name>
    <name evidence="12" type="ORF">CMTB2_01314</name>
</gene>
<dbReference type="PROSITE" id="PS51706">
    <property type="entry name" value="G_ENGB"/>
    <property type="match status" value="1"/>
</dbReference>
<comment type="caution">
    <text evidence="12">The sequence shown here is derived from an EMBL/GenBank/DDBJ whole genome shotgun (WGS) entry which is preliminary data.</text>
</comment>
<dbReference type="Gene3D" id="3.40.50.300">
    <property type="entry name" value="P-loop containing nucleotide triphosphate hydrolases"/>
    <property type="match status" value="1"/>
</dbReference>